<evidence type="ECO:0000259" key="3">
    <source>
        <dbReference type="SMART" id="SM01007"/>
    </source>
</evidence>
<dbReference type="SMART" id="SM01007">
    <property type="entry name" value="Aldolase_II"/>
    <property type="match status" value="1"/>
</dbReference>
<dbReference type="InterPro" id="IPR036409">
    <property type="entry name" value="Aldolase_II/adducin_N_sf"/>
</dbReference>
<keyword evidence="1" id="KW-0479">Metal-binding</keyword>
<dbReference type="GO" id="GO:0016832">
    <property type="term" value="F:aldehyde-lyase activity"/>
    <property type="evidence" value="ECO:0007669"/>
    <property type="project" value="TreeGrafter"/>
</dbReference>
<dbReference type="AlphaFoldDB" id="A0A8H7T946"/>
<dbReference type="PANTHER" id="PTHR22789">
    <property type="entry name" value="FUCULOSE PHOSPHATE ALDOLASE"/>
    <property type="match status" value="1"/>
</dbReference>
<evidence type="ECO:0000256" key="2">
    <source>
        <dbReference type="ARBA" id="ARBA00023239"/>
    </source>
</evidence>
<evidence type="ECO:0000313" key="4">
    <source>
        <dbReference type="EMBL" id="KAG4417334.1"/>
    </source>
</evidence>
<feature type="domain" description="Class II aldolase/adducin N-terminal" evidence="3">
    <location>
        <begin position="16"/>
        <end position="212"/>
    </location>
</feature>
<dbReference type="Proteomes" id="UP000664132">
    <property type="component" value="Unassembled WGS sequence"/>
</dbReference>
<organism evidence="4 5">
    <name type="scientific">Cadophora malorum</name>
    <dbReference type="NCBI Taxonomy" id="108018"/>
    <lineage>
        <taxon>Eukaryota</taxon>
        <taxon>Fungi</taxon>
        <taxon>Dikarya</taxon>
        <taxon>Ascomycota</taxon>
        <taxon>Pezizomycotina</taxon>
        <taxon>Leotiomycetes</taxon>
        <taxon>Helotiales</taxon>
        <taxon>Ploettnerulaceae</taxon>
        <taxon>Cadophora</taxon>
    </lineage>
</organism>
<sequence>MDFTGPGYTALRKELETLVLANNILHYHNVVDAYGHVSLRHPEKPHVFIMSGDRAPALVSSQSDLIPYFVSDASPVDPSSKKGYQERFIHSEIYEKFPNINSVVHSHSDAVLPYTMSGVPMKPTFHIAGFLGTHVPTFDITPLYQPGNRQDMLVNTQTFGSSLASRFSKEGSTSQDHNVVLMTCHGFTAIGASIKQAVYRAIYTHVNAGIQTNALLIRNASMNIGANSANSSSVMEDMRYLNEDQVSASLKMNEASQDRPWALWVKEVEACPLYSKAGRALVVEKKFL</sequence>
<dbReference type="GO" id="GO:0019323">
    <property type="term" value="P:pentose catabolic process"/>
    <property type="evidence" value="ECO:0007669"/>
    <property type="project" value="TreeGrafter"/>
</dbReference>
<dbReference type="GO" id="GO:0046872">
    <property type="term" value="F:metal ion binding"/>
    <property type="evidence" value="ECO:0007669"/>
    <property type="project" value="UniProtKB-KW"/>
</dbReference>
<dbReference type="PANTHER" id="PTHR22789:SF0">
    <property type="entry name" value="3-OXO-TETRONATE 4-PHOSPHATE DECARBOXYLASE-RELATED"/>
    <property type="match status" value="1"/>
</dbReference>
<accession>A0A8H7T946</accession>
<keyword evidence="5" id="KW-1185">Reference proteome</keyword>
<protein>
    <recommendedName>
        <fullName evidence="3">Class II aldolase/adducin N-terminal domain-containing protein</fullName>
    </recommendedName>
</protein>
<keyword evidence="2" id="KW-0456">Lyase</keyword>
<proteinExistence type="predicted"/>
<name>A0A8H7T946_9HELO</name>
<gene>
    <name evidence="4" type="ORF">IFR04_009549</name>
</gene>
<dbReference type="OrthoDB" id="2932980at2759"/>
<dbReference type="Pfam" id="PF00596">
    <property type="entry name" value="Aldolase_II"/>
    <property type="match status" value="1"/>
</dbReference>
<evidence type="ECO:0000256" key="1">
    <source>
        <dbReference type="ARBA" id="ARBA00022723"/>
    </source>
</evidence>
<dbReference type="SUPFAM" id="SSF53639">
    <property type="entry name" value="AraD/HMP-PK domain-like"/>
    <property type="match status" value="1"/>
</dbReference>
<comment type="caution">
    <text evidence="4">The sequence shown here is derived from an EMBL/GenBank/DDBJ whole genome shotgun (WGS) entry which is preliminary data.</text>
</comment>
<dbReference type="InterPro" id="IPR001303">
    <property type="entry name" value="Aldolase_II/adducin_N"/>
</dbReference>
<reference evidence="4" key="1">
    <citation type="submission" date="2021-02" db="EMBL/GenBank/DDBJ databases">
        <title>Genome sequence Cadophora malorum strain M34.</title>
        <authorList>
            <person name="Stefanovic E."/>
            <person name="Vu D."/>
            <person name="Scully C."/>
            <person name="Dijksterhuis J."/>
            <person name="Roader J."/>
            <person name="Houbraken J."/>
        </authorList>
    </citation>
    <scope>NUCLEOTIDE SEQUENCE</scope>
    <source>
        <strain evidence="4">M34</strain>
    </source>
</reference>
<evidence type="ECO:0000313" key="5">
    <source>
        <dbReference type="Proteomes" id="UP000664132"/>
    </source>
</evidence>
<dbReference type="EMBL" id="JAFJYH010000158">
    <property type="protein sequence ID" value="KAG4417334.1"/>
    <property type="molecule type" value="Genomic_DNA"/>
</dbReference>
<dbReference type="InterPro" id="IPR050197">
    <property type="entry name" value="Aldolase_class_II_sugar_metab"/>
</dbReference>
<dbReference type="GO" id="GO:0005829">
    <property type="term" value="C:cytosol"/>
    <property type="evidence" value="ECO:0007669"/>
    <property type="project" value="TreeGrafter"/>
</dbReference>
<dbReference type="Gene3D" id="3.40.225.10">
    <property type="entry name" value="Class II aldolase/adducin N-terminal domain"/>
    <property type="match status" value="1"/>
</dbReference>